<accession>A0A3P7YU52</accession>
<dbReference type="WBParaSite" id="HPBE_0000817401-mRNA-1">
    <property type="protein sequence ID" value="HPBE_0000817401-mRNA-1"/>
    <property type="gene ID" value="HPBE_0000817401"/>
</dbReference>
<name>A0A183FLL5_HELPZ</name>
<evidence type="ECO:0000313" key="1">
    <source>
        <dbReference type="EMBL" id="VDO75267.1"/>
    </source>
</evidence>
<gene>
    <name evidence="1" type="ORF">HPBE_LOCUS8175</name>
</gene>
<evidence type="ECO:0000313" key="3">
    <source>
        <dbReference type="WBParaSite" id="HPBE_0000817401-mRNA-1"/>
    </source>
</evidence>
<dbReference type="AlphaFoldDB" id="A0A183FLL5"/>
<evidence type="ECO:0000313" key="2">
    <source>
        <dbReference type="Proteomes" id="UP000050761"/>
    </source>
</evidence>
<sequence length="114" mass="12946">MEGLFEVLHANTSKVLKEFRVPLRKMTYYAENDTDFVGVVSIDGLERAKTYEVRVGAYIGSYHVPRADINVRTSDEPEAYVLNEFSVVMISPEELEIAWEGLAEEYEVSVHSVV</sequence>
<dbReference type="EMBL" id="UZAH01026079">
    <property type="protein sequence ID" value="VDO75267.1"/>
    <property type="molecule type" value="Genomic_DNA"/>
</dbReference>
<accession>A0A183FLL5</accession>
<reference evidence="1 2" key="1">
    <citation type="submission" date="2018-11" db="EMBL/GenBank/DDBJ databases">
        <authorList>
            <consortium name="Pathogen Informatics"/>
        </authorList>
    </citation>
    <scope>NUCLEOTIDE SEQUENCE [LARGE SCALE GENOMIC DNA]</scope>
</reference>
<organism evidence="2 3">
    <name type="scientific">Heligmosomoides polygyrus</name>
    <name type="common">Parasitic roundworm</name>
    <dbReference type="NCBI Taxonomy" id="6339"/>
    <lineage>
        <taxon>Eukaryota</taxon>
        <taxon>Metazoa</taxon>
        <taxon>Ecdysozoa</taxon>
        <taxon>Nematoda</taxon>
        <taxon>Chromadorea</taxon>
        <taxon>Rhabditida</taxon>
        <taxon>Rhabditina</taxon>
        <taxon>Rhabditomorpha</taxon>
        <taxon>Strongyloidea</taxon>
        <taxon>Heligmosomidae</taxon>
        <taxon>Heligmosomoides</taxon>
    </lineage>
</organism>
<proteinExistence type="predicted"/>
<keyword evidence="2" id="KW-1185">Reference proteome</keyword>
<reference evidence="3" key="2">
    <citation type="submission" date="2019-09" db="UniProtKB">
        <authorList>
            <consortium name="WormBaseParasite"/>
        </authorList>
    </citation>
    <scope>IDENTIFICATION</scope>
</reference>
<protein>
    <submittedName>
        <fullName evidence="3">GCV_T domain-containing protein</fullName>
    </submittedName>
</protein>
<dbReference type="Proteomes" id="UP000050761">
    <property type="component" value="Unassembled WGS sequence"/>
</dbReference>